<feature type="non-terminal residue" evidence="1">
    <location>
        <position position="778"/>
    </location>
</feature>
<keyword evidence="2" id="KW-1185">Reference proteome</keyword>
<proteinExistence type="predicted"/>
<name>A0ACC1LPB6_9FUNG</name>
<accession>A0ACC1LPB6</accession>
<sequence length="778" mass="82397">MHFSSGAQPPLPPTASGSSSTGQQQNLAGTTAATASSPAGSTAEQQQKKKRLTQACQHCRKKVRCDGIRPSCNNCTKSKSPCTYLPSVRKRGRNGSRVSMHPSFASPGNPYARPLNTQTPSSSASTSHPTLHQSQMLPPSQPMYQMGHSMPPPPPLSQMAPPQQPHINPMGVRFMEGGPVSLHLKRDPGFGVDPMEESMYDPAKQAYEASSHFMLPVNNLHYSGYTPSASNQQSMRAGPSSSSASSRKPMGIPGTSCFPVRTPSGSSMGYGGDVFPSTSGISSMARQPSSMMPAGFDPMALAQDLSSAYVSAIAGMPATDSGRYQGGQDAANAAAAKSATARGKGASHTLDSATSTKMHDLRKQIRAIIASVWADTECGKSAGMAGVSLGADDEQPTDEERSVAAGPQLLTNAVASPSGDRSMDDHLLGVFFDCVHHQLPIIQRAEFLAAYGRGAVPALLVCAMCAAASVFLNRIEDERKAIYDRYSLKVRELFHDACFEPNLEVVQTALIMTLCEYRHGSLQRAWVYLSMGFRLAIAMGYHHHDAKLRAGPMQSTADIARRESCRRAFWGAFLLDRYTAIGGGKPLGINDSDISVLLPLRDEDWLNSAAAPPLSVLEFFRPTSLVLSSKSGNADASYASDGSAGEECGGGGGSSPRAGGSSSTSGDSLAQSRNSTPVSSASKGWSSRAGETSALGCFVKLMSVVGQVAQHINGAKSSSGTDHRQDRPSRDYAALDSALLRWKEELPPSLMYSQAEAMDVEPESAVFIACMHAIYHGA</sequence>
<evidence type="ECO:0000313" key="1">
    <source>
        <dbReference type="EMBL" id="KAJ2812288.1"/>
    </source>
</evidence>
<dbReference type="Proteomes" id="UP001140096">
    <property type="component" value="Unassembled WGS sequence"/>
</dbReference>
<organism evidence="1 2">
    <name type="scientific">Coemansia furcata</name>
    <dbReference type="NCBI Taxonomy" id="417177"/>
    <lineage>
        <taxon>Eukaryota</taxon>
        <taxon>Fungi</taxon>
        <taxon>Fungi incertae sedis</taxon>
        <taxon>Zoopagomycota</taxon>
        <taxon>Kickxellomycotina</taxon>
        <taxon>Kickxellomycetes</taxon>
        <taxon>Kickxellales</taxon>
        <taxon>Kickxellaceae</taxon>
        <taxon>Coemansia</taxon>
    </lineage>
</organism>
<protein>
    <submittedName>
        <fullName evidence="1">Uncharacterized protein</fullName>
    </submittedName>
</protein>
<comment type="caution">
    <text evidence="1">The sequence shown here is derived from an EMBL/GenBank/DDBJ whole genome shotgun (WGS) entry which is preliminary data.</text>
</comment>
<dbReference type="EMBL" id="JANBUP010000252">
    <property type="protein sequence ID" value="KAJ2812288.1"/>
    <property type="molecule type" value="Genomic_DNA"/>
</dbReference>
<gene>
    <name evidence="1" type="ORF">H4S07_001501</name>
</gene>
<evidence type="ECO:0000313" key="2">
    <source>
        <dbReference type="Proteomes" id="UP001140096"/>
    </source>
</evidence>
<reference evidence="1" key="1">
    <citation type="submission" date="2022-07" db="EMBL/GenBank/DDBJ databases">
        <title>Phylogenomic reconstructions and comparative analyses of Kickxellomycotina fungi.</title>
        <authorList>
            <person name="Reynolds N.K."/>
            <person name="Stajich J.E."/>
            <person name="Barry K."/>
            <person name="Grigoriev I.V."/>
            <person name="Crous P."/>
            <person name="Smith M.E."/>
        </authorList>
    </citation>
    <scope>NUCLEOTIDE SEQUENCE</scope>
    <source>
        <strain evidence="1">CBS 102833</strain>
    </source>
</reference>